<dbReference type="Proteomes" id="UP001056120">
    <property type="component" value="Linkage Group LG28"/>
</dbReference>
<evidence type="ECO:0000313" key="1">
    <source>
        <dbReference type="EMBL" id="KAI3683948.1"/>
    </source>
</evidence>
<dbReference type="EMBL" id="CM042045">
    <property type="protein sequence ID" value="KAI3683948.1"/>
    <property type="molecule type" value="Genomic_DNA"/>
</dbReference>
<reference evidence="1 2" key="2">
    <citation type="journal article" date="2022" name="Mol. Ecol. Resour.">
        <title>The genomes of chicory, endive, great burdock and yacon provide insights into Asteraceae paleo-polyploidization history and plant inulin production.</title>
        <authorList>
            <person name="Fan W."/>
            <person name="Wang S."/>
            <person name="Wang H."/>
            <person name="Wang A."/>
            <person name="Jiang F."/>
            <person name="Liu H."/>
            <person name="Zhao H."/>
            <person name="Xu D."/>
            <person name="Zhang Y."/>
        </authorList>
    </citation>
    <scope>NUCLEOTIDE SEQUENCE [LARGE SCALE GENOMIC DNA]</scope>
    <source>
        <strain evidence="2">cv. Yunnan</strain>
        <tissue evidence="1">Leaves</tissue>
    </source>
</reference>
<evidence type="ECO:0000313" key="2">
    <source>
        <dbReference type="Proteomes" id="UP001056120"/>
    </source>
</evidence>
<name>A0ACB8YF00_9ASTR</name>
<keyword evidence="2" id="KW-1185">Reference proteome</keyword>
<accession>A0ACB8YF00</accession>
<comment type="caution">
    <text evidence="1">The sequence shown here is derived from an EMBL/GenBank/DDBJ whole genome shotgun (WGS) entry which is preliminary data.</text>
</comment>
<protein>
    <submittedName>
        <fullName evidence="1">Uncharacterized protein</fullName>
    </submittedName>
</protein>
<sequence length="247" mass="28717">MLAEGQPKKTQEQIAPESLSTFRVIISQCLVYEREERPTSKEVLQQLEKSLEFQEDYEIWGPKLPKDYEEILKLSKSPGISYSTEKKKNLYNKFLTGIRLQDEKVWFSLGSNGERNEMLSATTFSYRNCSPHDKWCILSESRFEMGGHDETEKSKKIKQVMKSNSKMDQELQLPIESEEIFKRSESYDQTGKFLQSEVNGKKHLILSAKAALHNSANLKLFNSKPSIQEYLHLCKTKRVIDFGKDFR</sequence>
<gene>
    <name evidence="1" type="ORF">L1987_84464</name>
</gene>
<organism evidence="1 2">
    <name type="scientific">Smallanthus sonchifolius</name>
    <dbReference type="NCBI Taxonomy" id="185202"/>
    <lineage>
        <taxon>Eukaryota</taxon>
        <taxon>Viridiplantae</taxon>
        <taxon>Streptophyta</taxon>
        <taxon>Embryophyta</taxon>
        <taxon>Tracheophyta</taxon>
        <taxon>Spermatophyta</taxon>
        <taxon>Magnoliopsida</taxon>
        <taxon>eudicotyledons</taxon>
        <taxon>Gunneridae</taxon>
        <taxon>Pentapetalae</taxon>
        <taxon>asterids</taxon>
        <taxon>campanulids</taxon>
        <taxon>Asterales</taxon>
        <taxon>Asteraceae</taxon>
        <taxon>Asteroideae</taxon>
        <taxon>Heliantheae alliance</taxon>
        <taxon>Millerieae</taxon>
        <taxon>Smallanthus</taxon>
    </lineage>
</organism>
<proteinExistence type="predicted"/>
<reference evidence="2" key="1">
    <citation type="journal article" date="2022" name="Mol. Ecol. Resour.">
        <title>The genomes of chicory, endive, great burdock and yacon provide insights into Asteraceae palaeo-polyploidization history and plant inulin production.</title>
        <authorList>
            <person name="Fan W."/>
            <person name="Wang S."/>
            <person name="Wang H."/>
            <person name="Wang A."/>
            <person name="Jiang F."/>
            <person name="Liu H."/>
            <person name="Zhao H."/>
            <person name="Xu D."/>
            <person name="Zhang Y."/>
        </authorList>
    </citation>
    <scope>NUCLEOTIDE SEQUENCE [LARGE SCALE GENOMIC DNA]</scope>
    <source>
        <strain evidence="2">cv. Yunnan</strain>
    </source>
</reference>